<dbReference type="SUPFAM" id="SSF46689">
    <property type="entry name" value="Homeodomain-like"/>
    <property type="match status" value="1"/>
</dbReference>
<sequence length="208" mass="23619">MLHESHRRRQRLPAEVRVQHILDAALAEFSRQGYNAARMEDIAQSAGLSKGGLYAHFPSKESLLQQLLARVLEAPLLENLHWWPCEARTLEDLVDAFVDHTLQRLTAPSVLPTIRLLLAEAPRLPQGMQDWHQNMMRLHAQNHERLMQRAIAEGFVTAPEGLMDCSILMLPMTQSLFMILASGEAPTPEAIQALRPQHKLLLLRLLRP</sequence>
<dbReference type="EMBL" id="JBGJLR010000004">
    <property type="protein sequence ID" value="MEZ2739041.1"/>
    <property type="molecule type" value="Genomic_DNA"/>
</dbReference>
<evidence type="ECO:0000313" key="7">
    <source>
        <dbReference type="Proteomes" id="UP001567350"/>
    </source>
</evidence>
<proteinExistence type="predicted"/>
<dbReference type="PRINTS" id="PR00455">
    <property type="entry name" value="HTHTETR"/>
</dbReference>
<keyword evidence="2 4" id="KW-0238">DNA-binding</keyword>
<dbReference type="PANTHER" id="PTHR30055">
    <property type="entry name" value="HTH-TYPE TRANSCRIPTIONAL REGULATOR RUTR"/>
    <property type="match status" value="1"/>
</dbReference>
<dbReference type="InterPro" id="IPR050109">
    <property type="entry name" value="HTH-type_TetR-like_transc_reg"/>
</dbReference>
<evidence type="ECO:0000313" key="6">
    <source>
        <dbReference type="EMBL" id="MEZ2739041.1"/>
    </source>
</evidence>
<dbReference type="InterPro" id="IPR036271">
    <property type="entry name" value="Tet_transcr_reg_TetR-rel_C_sf"/>
</dbReference>
<keyword evidence="3" id="KW-0804">Transcription</keyword>
<dbReference type="Gene3D" id="1.10.357.10">
    <property type="entry name" value="Tetracycline Repressor, domain 2"/>
    <property type="match status" value="1"/>
</dbReference>
<protein>
    <submittedName>
        <fullName evidence="6">TetR/AcrR family transcriptional regulator</fullName>
    </submittedName>
</protein>
<evidence type="ECO:0000256" key="1">
    <source>
        <dbReference type="ARBA" id="ARBA00023015"/>
    </source>
</evidence>
<dbReference type="PANTHER" id="PTHR30055:SF234">
    <property type="entry name" value="HTH-TYPE TRANSCRIPTIONAL REGULATOR BETI"/>
    <property type="match status" value="1"/>
</dbReference>
<reference evidence="6 7" key="1">
    <citation type="submission" date="2024-08" db="EMBL/GenBank/DDBJ databases">
        <authorList>
            <person name="Feng Z."/>
            <person name="Ronholm J."/>
        </authorList>
    </citation>
    <scope>NUCLEOTIDE SEQUENCE [LARGE SCALE GENOMIC DNA]</scope>
    <source>
        <strain evidence="6 7">4-AB0-8</strain>
    </source>
</reference>
<evidence type="ECO:0000259" key="5">
    <source>
        <dbReference type="PROSITE" id="PS50977"/>
    </source>
</evidence>
<organism evidence="6 7">
    <name type="scientific">Comamonas jiangduensis</name>
    <dbReference type="NCBI Taxonomy" id="1194168"/>
    <lineage>
        <taxon>Bacteria</taxon>
        <taxon>Pseudomonadati</taxon>
        <taxon>Pseudomonadota</taxon>
        <taxon>Betaproteobacteria</taxon>
        <taxon>Burkholderiales</taxon>
        <taxon>Comamonadaceae</taxon>
        <taxon>Comamonas</taxon>
    </lineage>
</organism>
<dbReference type="InterPro" id="IPR001647">
    <property type="entry name" value="HTH_TetR"/>
</dbReference>
<evidence type="ECO:0000256" key="4">
    <source>
        <dbReference type="PROSITE-ProRule" id="PRU00335"/>
    </source>
</evidence>
<gene>
    <name evidence="6" type="ORF">ACBP88_06115</name>
</gene>
<dbReference type="InterPro" id="IPR009057">
    <property type="entry name" value="Homeodomain-like_sf"/>
</dbReference>
<dbReference type="RefSeq" id="WP_370891299.1">
    <property type="nucleotide sequence ID" value="NZ_JBGJLR010000004.1"/>
</dbReference>
<evidence type="ECO:0000256" key="3">
    <source>
        <dbReference type="ARBA" id="ARBA00023163"/>
    </source>
</evidence>
<feature type="domain" description="HTH tetR-type" evidence="5">
    <location>
        <begin position="15"/>
        <end position="75"/>
    </location>
</feature>
<dbReference type="PROSITE" id="PS50977">
    <property type="entry name" value="HTH_TETR_2"/>
    <property type="match status" value="1"/>
</dbReference>
<dbReference type="Proteomes" id="UP001567350">
    <property type="component" value="Unassembled WGS sequence"/>
</dbReference>
<name>A0ABV4IB08_9BURK</name>
<feature type="DNA-binding region" description="H-T-H motif" evidence="4">
    <location>
        <begin position="38"/>
        <end position="57"/>
    </location>
</feature>
<dbReference type="SUPFAM" id="SSF48498">
    <property type="entry name" value="Tetracyclin repressor-like, C-terminal domain"/>
    <property type="match status" value="1"/>
</dbReference>
<keyword evidence="1" id="KW-0805">Transcription regulation</keyword>
<comment type="caution">
    <text evidence="6">The sequence shown here is derived from an EMBL/GenBank/DDBJ whole genome shotgun (WGS) entry which is preliminary data.</text>
</comment>
<keyword evidence="7" id="KW-1185">Reference proteome</keyword>
<accession>A0ABV4IB08</accession>
<dbReference type="Pfam" id="PF00440">
    <property type="entry name" value="TetR_N"/>
    <property type="match status" value="1"/>
</dbReference>
<evidence type="ECO:0000256" key="2">
    <source>
        <dbReference type="ARBA" id="ARBA00023125"/>
    </source>
</evidence>